<dbReference type="OrthoDB" id="6500128at2759"/>
<dbReference type="Gene3D" id="3.40.50.300">
    <property type="entry name" value="P-loop containing nucleotide triphosphate hydrolases"/>
    <property type="match status" value="1"/>
</dbReference>
<dbReference type="EMBL" id="PDUG01000006">
    <property type="protein sequence ID" value="PIC17423.1"/>
    <property type="molecule type" value="Genomic_DNA"/>
</dbReference>
<evidence type="ECO:0008006" key="3">
    <source>
        <dbReference type="Google" id="ProtNLM"/>
    </source>
</evidence>
<proteinExistence type="predicted"/>
<gene>
    <name evidence="1" type="primary">Cnig_chr_X.g23668</name>
    <name evidence="1" type="ORF">B9Z55_023668</name>
</gene>
<dbReference type="GO" id="GO:0015421">
    <property type="term" value="F:ABC-type oligopeptide transporter activity"/>
    <property type="evidence" value="ECO:0007669"/>
    <property type="project" value="TreeGrafter"/>
</dbReference>
<name>A0A2G5SR71_9PELO</name>
<dbReference type="PANTHER" id="PTHR43394">
    <property type="entry name" value="ATP-DEPENDENT PERMEASE MDL1, MITOCHONDRIAL"/>
    <property type="match status" value="1"/>
</dbReference>
<dbReference type="SUPFAM" id="SSF52540">
    <property type="entry name" value="P-loop containing nucleoside triphosphate hydrolases"/>
    <property type="match status" value="1"/>
</dbReference>
<dbReference type="STRING" id="1611254.A0A2G5SR71"/>
<organism evidence="1 2">
    <name type="scientific">Caenorhabditis nigoni</name>
    <dbReference type="NCBI Taxonomy" id="1611254"/>
    <lineage>
        <taxon>Eukaryota</taxon>
        <taxon>Metazoa</taxon>
        <taxon>Ecdysozoa</taxon>
        <taxon>Nematoda</taxon>
        <taxon>Chromadorea</taxon>
        <taxon>Rhabditida</taxon>
        <taxon>Rhabditina</taxon>
        <taxon>Rhabditomorpha</taxon>
        <taxon>Rhabditoidea</taxon>
        <taxon>Rhabditidae</taxon>
        <taxon>Peloderinae</taxon>
        <taxon>Caenorhabditis</taxon>
    </lineage>
</organism>
<dbReference type="AlphaFoldDB" id="A0A2G5SR71"/>
<accession>A0A2G5SR71</accession>
<protein>
    <recommendedName>
        <fullName evidence="3">ABC transporter domain-containing protein</fullName>
    </recommendedName>
</protein>
<evidence type="ECO:0000313" key="2">
    <source>
        <dbReference type="Proteomes" id="UP000230233"/>
    </source>
</evidence>
<reference evidence="2" key="1">
    <citation type="submission" date="2017-10" db="EMBL/GenBank/DDBJ databases">
        <title>Rapid genome shrinkage in a self-fertile nematode reveals novel sperm competition proteins.</title>
        <authorList>
            <person name="Yin D."/>
            <person name="Schwarz E.M."/>
            <person name="Thomas C.G."/>
            <person name="Felde R.L."/>
            <person name="Korf I.F."/>
            <person name="Cutter A.D."/>
            <person name="Schartner C.M."/>
            <person name="Ralston E.J."/>
            <person name="Meyer B.J."/>
            <person name="Haag E.S."/>
        </authorList>
    </citation>
    <scope>NUCLEOTIDE SEQUENCE [LARGE SCALE GENOMIC DNA]</scope>
    <source>
        <strain evidence="2">JU1422</strain>
    </source>
</reference>
<sequence>MSGGQKQRIAKALVRNPRALILDKATMALDMESEALVQQALSRCTQDMTVLVIVYRLSIVRNSNNIAVIEHGGVSAQETNEELMEDSEGLCIKLVMRQSNLIE</sequence>
<dbReference type="InterPro" id="IPR039421">
    <property type="entry name" value="Type_1_exporter"/>
</dbReference>
<evidence type="ECO:0000313" key="1">
    <source>
        <dbReference type="EMBL" id="PIC17423.1"/>
    </source>
</evidence>
<dbReference type="PANTHER" id="PTHR43394:SF1">
    <property type="entry name" value="ATP-BINDING CASSETTE SUB-FAMILY B MEMBER 10, MITOCHONDRIAL"/>
    <property type="match status" value="1"/>
</dbReference>
<dbReference type="Proteomes" id="UP000230233">
    <property type="component" value="Chromosome X"/>
</dbReference>
<comment type="caution">
    <text evidence="1">The sequence shown here is derived from an EMBL/GenBank/DDBJ whole genome shotgun (WGS) entry which is preliminary data.</text>
</comment>
<dbReference type="InterPro" id="IPR027417">
    <property type="entry name" value="P-loop_NTPase"/>
</dbReference>
<keyword evidence="2" id="KW-1185">Reference proteome</keyword>